<dbReference type="RefSeq" id="WP_146312797.1">
    <property type="nucleotide sequence ID" value="NZ_VOHE01000004.1"/>
</dbReference>
<comment type="caution">
    <text evidence="2">The sequence shown here is derived from an EMBL/GenBank/DDBJ whole genome shotgun (WGS) entry which is preliminary data.</text>
</comment>
<proteinExistence type="predicted"/>
<evidence type="ECO:0000313" key="2">
    <source>
        <dbReference type="EMBL" id="TWT18980.1"/>
    </source>
</evidence>
<dbReference type="GO" id="GO:0009307">
    <property type="term" value="P:DNA restriction-modification system"/>
    <property type="evidence" value="ECO:0007669"/>
    <property type="project" value="UniProtKB-KW"/>
</dbReference>
<dbReference type="GO" id="GO:0009035">
    <property type="term" value="F:type I site-specific deoxyribonuclease activity"/>
    <property type="evidence" value="ECO:0007669"/>
    <property type="project" value="UniProtKB-EC"/>
</dbReference>
<organism evidence="2 3">
    <name type="scientific">Luteimonas wenzhouensis</name>
    <dbReference type="NCBI Taxonomy" id="2599615"/>
    <lineage>
        <taxon>Bacteria</taxon>
        <taxon>Pseudomonadati</taxon>
        <taxon>Pseudomonadota</taxon>
        <taxon>Gammaproteobacteria</taxon>
        <taxon>Lysobacterales</taxon>
        <taxon>Lysobacteraceae</taxon>
        <taxon>Luteimonas</taxon>
    </lineage>
</organism>
<keyword evidence="2" id="KW-0255">Endonuclease</keyword>
<dbReference type="AlphaFoldDB" id="A0A5C5U0K3"/>
<dbReference type="EMBL" id="VOHE01000004">
    <property type="protein sequence ID" value="TWT18980.1"/>
    <property type="molecule type" value="Genomic_DNA"/>
</dbReference>
<name>A0A5C5U0K3_9GAMM</name>
<evidence type="ECO:0000259" key="1">
    <source>
        <dbReference type="Pfam" id="PF04313"/>
    </source>
</evidence>
<dbReference type="GO" id="GO:0005524">
    <property type="term" value="F:ATP binding"/>
    <property type="evidence" value="ECO:0007669"/>
    <property type="project" value="UniProtKB-KW"/>
</dbReference>
<gene>
    <name evidence="2" type="ORF">FQY79_10175</name>
</gene>
<feature type="domain" description="Restriction endonuclease type I HsdR N-terminal" evidence="1">
    <location>
        <begin position="4"/>
        <end position="81"/>
    </location>
</feature>
<dbReference type="Proteomes" id="UP000315949">
    <property type="component" value="Unassembled WGS sequence"/>
</dbReference>
<keyword evidence="2" id="KW-0378">Hydrolase</keyword>
<sequence>MAFLSEAEIESAMLDQLRALGYSIEREEDIGPDGHRPERESLDEVVLRRRVEDAVARLNPGLPPETQQDSIRRVVQAVRASRLDAHDPHGLISGTLRISDAQAFLKERDL</sequence>
<protein>
    <submittedName>
        <fullName evidence="2">Type I restriction endonuclease</fullName>
    </submittedName>
</protein>
<dbReference type="InterPro" id="IPR007409">
    <property type="entry name" value="Restrct_endonuc_type1_HsdR_N"/>
</dbReference>
<dbReference type="OrthoDB" id="9758243at2"/>
<accession>A0A5C5U0K3</accession>
<keyword evidence="3" id="KW-1185">Reference proteome</keyword>
<evidence type="ECO:0000313" key="3">
    <source>
        <dbReference type="Proteomes" id="UP000315949"/>
    </source>
</evidence>
<dbReference type="Pfam" id="PF04313">
    <property type="entry name" value="HSDR_N"/>
    <property type="match status" value="1"/>
</dbReference>
<dbReference type="GO" id="GO:0003677">
    <property type="term" value="F:DNA binding"/>
    <property type="evidence" value="ECO:0007669"/>
    <property type="project" value="UniProtKB-KW"/>
</dbReference>
<reference evidence="2 3" key="1">
    <citation type="submission" date="2019-07" db="EMBL/GenBank/DDBJ databases">
        <title>Luteimonas sp. YD-1 nov., isolated from acidic soil.</title>
        <authorList>
            <person name="Zhou J."/>
        </authorList>
    </citation>
    <scope>NUCLEOTIDE SEQUENCE [LARGE SCALE GENOMIC DNA]</scope>
    <source>
        <strain evidence="2 3">YD-1</strain>
    </source>
</reference>
<keyword evidence="2" id="KW-0540">Nuclease</keyword>